<dbReference type="PANTHER" id="PTHR10696:SF25">
    <property type="entry name" value="OXIDOREDUCTASE AIM17-RELATED"/>
    <property type="match status" value="1"/>
</dbReference>
<evidence type="ECO:0000313" key="10">
    <source>
        <dbReference type="Proteomes" id="UP000054097"/>
    </source>
</evidence>
<dbReference type="GO" id="GO:0045329">
    <property type="term" value="P:carnitine biosynthetic process"/>
    <property type="evidence" value="ECO:0007669"/>
    <property type="project" value="TreeGrafter"/>
</dbReference>
<comment type="similarity">
    <text evidence="2">Belongs to the gamma-BBH/TMLD family.</text>
</comment>
<organism evidence="9 10">
    <name type="scientific">Serendipita vermifera MAFF 305830</name>
    <dbReference type="NCBI Taxonomy" id="933852"/>
    <lineage>
        <taxon>Eukaryota</taxon>
        <taxon>Fungi</taxon>
        <taxon>Dikarya</taxon>
        <taxon>Basidiomycota</taxon>
        <taxon>Agaricomycotina</taxon>
        <taxon>Agaricomycetes</taxon>
        <taxon>Sebacinales</taxon>
        <taxon>Serendipitaceae</taxon>
        <taxon>Serendipita</taxon>
    </lineage>
</organism>
<dbReference type="Pfam" id="PF06155">
    <property type="entry name" value="GBBH-like_N"/>
    <property type="match status" value="1"/>
</dbReference>
<evidence type="ECO:0008006" key="11">
    <source>
        <dbReference type="Google" id="ProtNLM"/>
    </source>
</evidence>
<dbReference type="Gene3D" id="3.60.130.10">
    <property type="entry name" value="Clavaminate synthase-like"/>
    <property type="match status" value="1"/>
</dbReference>
<reference evidence="9 10" key="1">
    <citation type="submission" date="2014-04" db="EMBL/GenBank/DDBJ databases">
        <authorList>
            <consortium name="DOE Joint Genome Institute"/>
            <person name="Kuo A."/>
            <person name="Zuccaro A."/>
            <person name="Kohler A."/>
            <person name="Nagy L.G."/>
            <person name="Floudas D."/>
            <person name="Copeland A."/>
            <person name="Barry K.W."/>
            <person name="Cichocki N."/>
            <person name="Veneault-Fourrey C."/>
            <person name="LaButti K."/>
            <person name="Lindquist E.A."/>
            <person name="Lipzen A."/>
            <person name="Lundell T."/>
            <person name="Morin E."/>
            <person name="Murat C."/>
            <person name="Sun H."/>
            <person name="Tunlid A."/>
            <person name="Henrissat B."/>
            <person name="Grigoriev I.V."/>
            <person name="Hibbett D.S."/>
            <person name="Martin F."/>
            <person name="Nordberg H.P."/>
            <person name="Cantor M.N."/>
            <person name="Hua S.X."/>
        </authorList>
    </citation>
    <scope>NUCLEOTIDE SEQUENCE [LARGE SCALE GENOMIC DNA]</scope>
    <source>
        <strain evidence="9 10">MAFF 305830</strain>
    </source>
</reference>
<dbReference type="OrthoDB" id="406634at2759"/>
<dbReference type="CDD" id="cd00250">
    <property type="entry name" value="CAS_like"/>
    <property type="match status" value="1"/>
</dbReference>
<evidence type="ECO:0000313" key="9">
    <source>
        <dbReference type="EMBL" id="KIM31751.1"/>
    </source>
</evidence>
<dbReference type="Proteomes" id="UP000054097">
    <property type="component" value="Unassembled WGS sequence"/>
</dbReference>
<sequence length="429" mass="48826">MFIKRAIFSPTLRLPARRCLASAQIFGGAIKVPQIDTPFSLPWLRDSCQCSSCIHPSTRQKLRESSSVSPQIRPSSEPNSVTLTETGLQIRWDSHFDPNGESHTSVYPLEFFKRYSNGKSLYKFHKDLDVVRWTAADVKQSSDLYITYSDIQNLSGLLKAITQLVPYGLVFVTGVPPERTDDTTCELQKLGQMFGEIRDTFYGRVWDVKNVKNSKNIAYTNLNLDLHMDLLYFQNPPRYQILHCLRNRVKGGTSVFVDAFKAAEQLHASSPDSFELLAHVPVDFHYINDGHHLHHSHPTIELKPAHARSGGSKARSSPDIAFVNYSPPFQAPLPVTTTSLFYPALADFVKFLRKPDNRLEYLLKEGDAVIFDNRRVLHARTEFREWTDDERPADVPASNEGATSRWLKGCYLEADPVWDRMRILRGNLD</sequence>
<dbReference type="InterPro" id="IPR038492">
    <property type="entry name" value="GBBH-like_N_sf"/>
</dbReference>
<evidence type="ECO:0000256" key="4">
    <source>
        <dbReference type="ARBA" id="ARBA00022964"/>
    </source>
</evidence>
<name>A0A0C3BJU0_SERVB</name>
<evidence type="ECO:0000256" key="2">
    <source>
        <dbReference type="ARBA" id="ARBA00008654"/>
    </source>
</evidence>
<dbReference type="GO" id="GO:0046872">
    <property type="term" value="F:metal ion binding"/>
    <property type="evidence" value="ECO:0007669"/>
    <property type="project" value="UniProtKB-KW"/>
</dbReference>
<reference evidence="10" key="2">
    <citation type="submission" date="2015-01" db="EMBL/GenBank/DDBJ databases">
        <title>Evolutionary Origins and Diversification of the Mycorrhizal Mutualists.</title>
        <authorList>
            <consortium name="DOE Joint Genome Institute"/>
            <consortium name="Mycorrhizal Genomics Consortium"/>
            <person name="Kohler A."/>
            <person name="Kuo A."/>
            <person name="Nagy L.G."/>
            <person name="Floudas D."/>
            <person name="Copeland A."/>
            <person name="Barry K.W."/>
            <person name="Cichocki N."/>
            <person name="Veneault-Fourrey C."/>
            <person name="LaButti K."/>
            <person name="Lindquist E.A."/>
            <person name="Lipzen A."/>
            <person name="Lundell T."/>
            <person name="Morin E."/>
            <person name="Murat C."/>
            <person name="Riley R."/>
            <person name="Ohm R."/>
            <person name="Sun H."/>
            <person name="Tunlid A."/>
            <person name="Henrissat B."/>
            <person name="Grigoriev I.V."/>
            <person name="Hibbett D.S."/>
            <person name="Martin F."/>
        </authorList>
    </citation>
    <scope>NUCLEOTIDE SEQUENCE [LARGE SCALE GENOMIC DNA]</scope>
    <source>
        <strain evidence="10">MAFF 305830</strain>
    </source>
</reference>
<dbReference type="InterPro" id="IPR042098">
    <property type="entry name" value="TauD-like_sf"/>
</dbReference>
<dbReference type="GO" id="GO:0016706">
    <property type="term" value="F:2-oxoglutarate-dependent dioxygenase activity"/>
    <property type="evidence" value="ECO:0007669"/>
    <property type="project" value="UniProtKB-ARBA"/>
</dbReference>
<dbReference type="Gene3D" id="3.30.2020.30">
    <property type="match status" value="1"/>
</dbReference>
<dbReference type="HOGENOM" id="CLU_021859_0_1_1"/>
<comment type="cofactor">
    <cofactor evidence="1">
        <name>Fe(2+)</name>
        <dbReference type="ChEBI" id="CHEBI:29033"/>
    </cofactor>
</comment>
<accession>A0A0C3BJU0</accession>
<dbReference type="STRING" id="933852.A0A0C3BJU0"/>
<dbReference type="EMBL" id="KN824281">
    <property type="protein sequence ID" value="KIM31751.1"/>
    <property type="molecule type" value="Genomic_DNA"/>
</dbReference>
<dbReference type="InterPro" id="IPR003819">
    <property type="entry name" value="TauD/TfdA-like"/>
</dbReference>
<evidence type="ECO:0000256" key="3">
    <source>
        <dbReference type="ARBA" id="ARBA00022723"/>
    </source>
</evidence>
<dbReference type="PANTHER" id="PTHR10696">
    <property type="entry name" value="GAMMA-BUTYROBETAINE HYDROXYLASE-RELATED"/>
    <property type="match status" value="1"/>
</dbReference>
<evidence type="ECO:0000256" key="5">
    <source>
        <dbReference type="ARBA" id="ARBA00023002"/>
    </source>
</evidence>
<keyword evidence="4" id="KW-0223">Dioxygenase</keyword>
<keyword evidence="3" id="KW-0479">Metal-binding</keyword>
<evidence type="ECO:0000259" key="8">
    <source>
        <dbReference type="Pfam" id="PF06155"/>
    </source>
</evidence>
<keyword evidence="5" id="KW-0560">Oxidoreductase</keyword>
<keyword evidence="6" id="KW-0408">Iron</keyword>
<protein>
    <recommendedName>
        <fullName evidence="11">TauD/TfdA-like domain-containing protein</fullName>
    </recommendedName>
</protein>
<keyword evidence="10" id="KW-1185">Reference proteome</keyword>
<feature type="domain" description="TauD/TfdA-like" evidence="7">
    <location>
        <begin position="146"/>
        <end position="388"/>
    </location>
</feature>
<evidence type="ECO:0000256" key="6">
    <source>
        <dbReference type="ARBA" id="ARBA00023004"/>
    </source>
</evidence>
<dbReference type="GO" id="GO:0005739">
    <property type="term" value="C:mitochondrion"/>
    <property type="evidence" value="ECO:0007669"/>
    <property type="project" value="TreeGrafter"/>
</dbReference>
<evidence type="ECO:0000259" key="7">
    <source>
        <dbReference type="Pfam" id="PF02668"/>
    </source>
</evidence>
<feature type="domain" description="Gamma-butyrobetaine hydroxylase-like N-terminal" evidence="8">
    <location>
        <begin position="39"/>
        <end position="102"/>
    </location>
</feature>
<evidence type="ECO:0000256" key="1">
    <source>
        <dbReference type="ARBA" id="ARBA00001954"/>
    </source>
</evidence>
<dbReference type="AlphaFoldDB" id="A0A0C3BJU0"/>
<gene>
    <name evidence="9" type="ORF">M408DRAFT_327193</name>
</gene>
<dbReference type="SUPFAM" id="SSF51197">
    <property type="entry name" value="Clavaminate synthase-like"/>
    <property type="match status" value="1"/>
</dbReference>
<dbReference type="Pfam" id="PF02668">
    <property type="entry name" value="TauD"/>
    <property type="match status" value="1"/>
</dbReference>
<dbReference type="InterPro" id="IPR050411">
    <property type="entry name" value="AlphaKG_dependent_hydroxylases"/>
</dbReference>
<dbReference type="InterPro" id="IPR010376">
    <property type="entry name" value="GBBH-like_N"/>
</dbReference>
<proteinExistence type="inferred from homology"/>